<keyword evidence="8" id="KW-1185">Reference proteome</keyword>
<dbReference type="SUPFAM" id="SSF51905">
    <property type="entry name" value="FAD/NAD(P)-binding domain"/>
    <property type="match status" value="1"/>
</dbReference>
<sequence>MKADFVVIGAGVVGITIARELKRREPGAKIVVLEKEDRPGRHSSGRNSGVLHSGIYYPPDSLKARLCGQGAREMAQFCVERGLPLNRIGKVLVPTRAEDGPQLDLLFSRGAANGVEVQRVDGKALREIEPEARSATGEALFVPTTSVVSSADVMAALVDDALSKGIEVLCGGGLAGVRPGSRALTWAGQGIEYGHAVNTAGLHADTVAHLFGVGRRYTLLPFKGLYWKLDPRAGIAVRHLVYPVPDLRVPFLGIHTTTAIDGTVYVGPTAIPAFGRENYRGLAGVTPGEFLRIGRLLAGQFASGRDGFRRLAWQEGRRFSRNHFARAAQALLPRLRAEHLLGCDKVGLRAQMFDRATGSLVNDFLVETGPDSTHVLNAISPAFTSSLPLARHLCAKILASKDNHAT</sequence>
<dbReference type="EC" id="1.1.3.-" evidence="7"/>
<dbReference type="InterPro" id="IPR006076">
    <property type="entry name" value="FAD-dep_OxRdtase"/>
</dbReference>
<dbReference type="PANTHER" id="PTHR43104">
    <property type="entry name" value="L-2-HYDROXYGLUTARATE DEHYDROGENASE, MITOCHONDRIAL"/>
    <property type="match status" value="1"/>
</dbReference>
<evidence type="ECO:0000259" key="6">
    <source>
        <dbReference type="Pfam" id="PF01266"/>
    </source>
</evidence>
<dbReference type="InterPro" id="IPR036188">
    <property type="entry name" value="FAD/NAD-bd_sf"/>
</dbReference>
<dbReference type="GO" id="GO:0047545">
    <property type="term" value="F:(S)-2-hydroxyglutarate dehydrogenase activity"/>
    <property type="evidence" value="ECO:0007669"/>
    <property type="project" value="TreeGrafter"/>
</dbReference>
<dbReference type="Gene3D" id="3.30.9.10">
    <property type="entry name" value="D-Amino Acid Oxidase, subunit A, domain 2"/>
    <property type="match status" value="1"/>
</dbReference>
<evidence type="ECO:0000313" key="7">
    <source>
        <dbReference type="EMBL" id="QIL02422.1"/>
    </source>
</evidence>
<reference evidence="7 8" key="1">
    <citation type="submission" date="2020-03" db="EMBL/GenBank/DDBJ databases">
        <title>Sphingomonas sp. nov., isolated from fish.</title>
        <authorList>
            <person name="Hyun D.-W."/>
            <person name="Bae J.-W."/>
        </authorList>
    </citation>
    <scope>NUCLEOTIDE SEQUENCE [LARGE SCALE GENOMIC DNA]</scope>
    <source>
        <strain evidence="7 8">HDW15C</strain>
    </source>
</reference>
<feature type="domain" description="FAD dependent oxidoreductase" evidence="6">
    <location>
        <begin position="4"/>
        <end position="394"/>
    </location>
</feature>
<dbReference type="EMBL" id="CP049871">
    <property type="protein sequence ID" value="QIL02422.1"/>
    <property type="molecule type" value="Genomic_DNA"/>
</dbReference>
<evidence type="ECO:0000256" key="2">
    <source>
        <dbReference type="ARBA" id="ARBA00022630"/>
    </source>
</evidence>
<keyword evidence="4 7" id="KW-0560">Oxidoreductase</keyword>
<comment type="cofactor">
    <cofactor evidence="1">
        <name>FAD</name>
        <dbReference type="ChEBI" id="CHEBI:57692"/>
    </cofactor>
</comment>
<proteinExistence type="inferred from homology"/>
<evidence type="ECO:0000256" key="5">
    <source>
        <dbReference type="ARBA" id="ARBA00037941"/>
    </source>
</evidence>
<dbReference type="Proteomes" id="UP000502502">
    <property type="component" value="Chromosome"/>
</dbReference>
<evidence type="ECO:0000256" key="4">
    <source>
        <dbReference type="ARBA" id="ARBA00023002"/>
    </source>
</evidence>
<dbReference type="RefSeq" id="WP_166094102.1">
    <property type="nucleotide sequence ID" value="NZ_CP049871.1"/>
</dbReference>
<keyword evidence="2" id="KW-0285">Flavoprotein</keyword>
<dbReference type="NCBIfam" id="NF008726">
    <property type="entry name" value="PRK11728.1"/>
    <property type="match status" value="1"/>
</dbReference>
<dbReference type="PANTHER" id="PTHR43104:SF2">
    <property type="entry name" value="L-2-HYDROXYGLUTARATE DEHYDROGENASE, MITOCHONDRIAL"/>
    <property type="match status" value="1"/>
</dbReference>
<gene>
    <name evidence="7" type="primary">lhgO</name>
    <name evidence="7" type="ORF">G7078_06210</name>
</gene>
<keyword evidence="3" id="KW-0274">FAD</keyword>
<organism evidence="7 8">
    <name type="scientific">Sphingomonas sinipercae</name>
    <dbReference type="NCBI Taxonomy" id="2714944"/>
    <lineage>
        <taxon>Bacteria</taxon>
        <taxon>Pseudomonadati</taxon>
        <taxon>Pseudomonadota</taxon>
        <taxon>Alphaproteobacteria</taxon>
        <taxon>Sphingomonadales</taxon>
        <taxon>Sphingomonadaceae</taxon>
        <taxon>Sphingomonas</taxon>
    </lineage>
</organism>
<dbReference type="Gene3D" id="3.50.50.60">
    <property type="entry name" value="FAD/NAD(P)-binding domain"/>
    <property type="match status" value="1"/>
</dbReference>
<evidence type="ECO:0000256" key="1">
    <source>
        <dbReference type="ARBA" id="ARBA00001974"/>
    </source>
</evidence>
<dbReference type="Pfam" id="PF01266">
    <property type="entry name" value="DAO"/>
    <property type="match status" value="1"/>
</dbReference>
<dbReference type="KEGG" id="ssin:G7078_06210"/>
<comment type="similarity">
    <text evidence="5">Belongs to the L2HGDH family.</text>
</comment>
<accession>A0A6G7ZNC2</accession>
<evidence type="ECO:0000313" key="8">
    <source>
        <dbReference type="Proteomes" id="UP000502502"/>
    </source>
</evidence>
<protein>
    <submittedName>
        <fullName evidence="7">L-2-hydroxyglutarate oxidase</fullName>
        <ecNumber evidence="7">1.1.3.-</ecNumber>
    </submittedName>
</protein>
<name>A0A6G7ZNC2_9SPHN</name>
<evidence type="ECO:0000256" key="3">
    <source>
        <dbReference type="ARBA" id="ARBA00022827"/>
    </source>
</evidence>
<dbReference type="GO" id="GO:0005737">
    <property type="term" value="C:cytoplasm"/>
    <property type="evidence" value="ECO:0007669"/>
    <property type="project" value="TreeGrafter"/>
</dbReference>
<dbReference type="AlphaFoldDB" id="A0A6G7ZNC2"/>